<proteinExistence type="predicted"/>
<keyword evidence="1" id="KW-0472">Membrane</keyword>
<dbReference type="Proteomes" id="UP000077875">
    <property type="component" value="Chromosome"/>
</dbReference>
<feature type="transmembrane region" description="Helical" evidence="1">
    <location>
        <begin position="72"/>
        <end position="96"/>
    </location>
</feature>
<evidence type="ECO:0000313" key="2">
    <source>
        <dbReference type="EMBL" id="ANF56543.1"/>
    </source>
</evidence>
<dbReference type="EMBL" id="CP015243">
    <property type="protein sequence ID" value="ANF56543.1"/>
    <property type="molecule type" value="Genomic_DNA"/>
</dbReference>
<name>A0A172YBB9_9GAMM</name>
<feature type="transmembrane region" description="Helical" evidence="1">
    <location>
        <begin position="12"/>
        <end position="35"/>
    </location>
</feature>
<protein>
    <submittedName>
        <fullName evidence="2">Uncharacterized protein</fullName>
    </submittedName>
</protein>
<accession>A0A172YBB9</accession>
<evidence type="ECO:0000313" key="3">
    <source>
        <dbReference type="Proteomes" id="UP000077875"/>
    </source>
</evidence>
<feature type="transmembrane region" description="Helical" evidence="1">
    <location>
        <begin position="47"/>
        <end position="66"/>
    </location>
</feature>
<sequence length="117" mass="12530">MEIGSAWHPFLGWVLLSGFLAFALSLATLTAAWVIGRLSLNTFIPNARGWFVALGQLSAIGCLYLYSLTAFAAVALSLPFALLAPVLVHFSFALCAGRVLQHRHRLGFRAPAPGYAG</sequence>
<dbReference type="AlphaFoldDB" id="A0A172YBB9"/>
<organism evidence="2 3">
    <name type="scientific">Halotalea alkalilenta</name>
    <dbReference type="NCBI Taxonomy" id="376489"/>
    <lineage>
        <taxon>Bacteria</taxon>
        <taxon>Pseudomonadati</taxon>
        <taxon>Pseudomonadota</taxon>
        <taxon>Gammaproteobacteria</taxon>
        <taxon>Oceanospirillales</taxon>
        <taxon>Halomonadaceae</taxon>
        <taxon>Halotalea</taxon>
    </lineage>
</organism>
<reference evidence="2 3" key="1">
    <citation type="submission" date="2016-04" db="EMBL/GenBank/DDBJ databases">
        <title>Complete Genome Sequence of Halotalea alkalilenta IHB B 13600.</title>
        <authorList>
            <person name="Swarnkar M.K."/>
            <person name="Sharma A."/>
            <person name="Kaushal K."/>
            <person name="Soni R."/>
            <person name="Rana S."/>
            <person name="Singh A.K."/>
            <person name="Gulati A."/>
        </authorList>
    </citation>
    <scope>NUCLEOTIDE SEQUENCE [LARGE SCALE GENOMIC DNA]</scope>
    <source>
        <strain evidence="2 3">IHB B 13600</strain>
    </source>
</reference>
<keyword evidence="3" id="KW-1185">Reference proteome</keyword>
<keyword evidence="1" id="KW-0812">Transmembrane</keyword>
<dbReference type="RefSeq" id="WP_064121520.1">
    <property type="nucleotide sequence ID" value="NZ_CP015243.1"/>
</dbReference>
<keyword evidence="1" id="KW-1133">Transmembrane helix</keyword>
<evidence type="ECO:0000256" key="1">
    <source>
        <dbReference type="SAM" id="Phobius"/>
    </source>
</evidence>
<dbReference type="KEGG" id="haa:A5892_02885"/>
<gene>
    <name evidence="2" type="ORF">A5892_02885</name>
</gene>